<proteinExistence type="predicted"/>
<dbReference type="Proteomes" id="UP000294003">
    <property type="component" value="Unassembled WGS sequence"/>
</dbReference>
<feature type="compositionally biased region" description="Low complexity" evidence="1">
    <location>
        <begin position="156"/>
        <end position="177"/>
    </location>
</feature>
<keyword evidence="3" id="KW-1185">Reference proteome</keyword>
<feature type="compositionally biased region" description="Pro residues" evidence="1">
    <location>
        <begin position="296"/>
        <end position="309"/>
    </location>
</feature>
<evidence type="ECO:0000256" key="1">
    <source>
        <dbReference type="SAM" id="MobiDB-lite"/>
    </source>
</evidence>
<accession>A0ABY0H040</accession>
<comment type="caution">
    <text evidence="2">The sequence shown here is derived from an EMBL/GenBank/DDBJ whole genome shotgun (WGS) entry which is preliminary data.</text>
</comment>
<feature type="compositionally biased region" description="Basic and acidic residues" evidence="1">
    <location>
        <begin position="337"/>
        <end position="348"/>
    </location>
</feature>
<name>A0ABY0H040_9PEZI</name>
<reference evidence="2 3" key="1">
    <citation type="submission" date="2018-06" db="EMBL/GenBank/DDBJ databases">
        <title>Complete Genomes of Monosporascus.</title>
        <authorList>
            <person name="Robinson A.J."/>
            <person name="Natvig D.O."/>
        </authorList>
    </citation>
    <scope>NUCLEOTIDE SEQUENCE [LARGE SCALE GENOMIC DNA]</scope>
    <source>
        <strain evidence="2 3">CBS 609.92</strain>
    </source>
</reference>
<feature type="compositionally biased region" description="Basic and acidic residues" evidence="1">
    <location>
        <begin position="264"/>
        <end position="293"/>
    </location>
</feature>
<feature type="compositionally biased region" description="Polar residues" evidence="1">
    <location>
        <begin position="97"/>
        <end position="128"/>
    </location>
</feature>
<feature type="region of interest" description="Disordered" evidence="1">
    <location>
        <begin position="264"/>
        <end position="393"/>
    </location>
</feature>
<organism evidence="2 3">
    <name type="scientific">Monosporascus cannonballus</name>
    <dbReference type="NCBI Taxonomy" id="155416"/>
    <lineage>
        <taxon>Eukaryota</taxon>
        <taxon>Fungi</taxon>
        <taxon>Dikarya</taxon>
        <taxon>Ascomycota</taxon>
        <taxon>Pezizomycotina</taxon>
        <taxon>Sordariomycetes</taxon>
        <taxon>Xylariomycetidae</taxon>
        <taxon>Xylariales</taxon>
        <taxon>Xylariales incertae sedis</taxon>
        <taxon>Monosporascus</taxon>
    </lineage>
</organism>
<feature type="compositionally biased region" description="Low complexity" evidence="1">
    <location>
        <begin position="80"/>
        <end position="96"/>
    </location>
</feature>
<feature type="region of interest" description="Disordered" evidence="1">
    <location>
        <begin position="66"/>
        <end position="217"/>
    </location>
</feature>
<evidence type="ECO:0000313" key="3">
    <source>
        <dbReference type="Proteomes" id="UP000294003"/>
    </source>
</evidence>
<sequence length="393" mass="44072">MNVAARVHQYPGAMSSPNNKAARPSQPLNDYDFDERALQFTKPNSQFSSHDDFYAFLENNRSDLNIHGIHGPLNPNANTPPQQSQMQPQQKRQSGSGMSPTHYQGHTRPPVSNRQRAPSYSAQGSQSEEMLVAKTEAAQKAVRQNVRRPVKPPPASSSSSPSSGPQQPRSSSSNRPGAGPDSPAAQQQQHSPKGRPNPSSSEALAPPASGAVGASIARLQTPSLMDSVLKPLEQKVREYSELMRQEHEQMARLDEELRALQERRAETESRFLEAKSKHDDFRRRHDDVERAMRGEPPLPREPQQPPPPQQQQQQQQQLLMREAGHPPSGPPPPQQRYPERPMSFHHEDDVSEESEDDVRPASRRVQSQQSFGRPPQQKARARDRFRLSLFGDR</sequence>
<dbReference type="EMBL" id="QJNS01000272">
    <property type="protein sequence ID" value="RYO80917.1"/>
    <property type="molecule type" value="Genomic_DNA"/>
</dbReference>
<feature type="compositionally biased region" description="Low complexity" evidence="1">
    <location>
        <begin position="196"/>
        <end position="211"/>
    </location>
</feature>
<protein>
    <submittedName>
        <fullName evidence="2">Uncharacterized protein</fullName>
    </submittedName>
</protein>
<evidence type="ECO:0000313" key="2">
    <source>
        <dbReference type="EMBL" id="RYO80917.1"/>
    </source>
</evidence>
<feature type="compositionally biased region" description="Basic and acidic residues" evidence="1">
    <location>
        <begin position="380"/>
        <end position="393"/>
    </location>
</feature>
<gene>
    <name evidence="2" type="ORF">DL762_007406</name>
</gene>
<feature type="region of interest" description="Disordered" evidence="1">
    <location>
        <begin position="1"/>
        <end position="49"/>
    </location>
</feature>